<name>A0A0D9VNH9_9ORYZ</name>
<dbReference type="Proteomes" id="UP000032180">
    <property type="component" value="Chromosome 3"/>
</dbReference>
<keyword evidence="2" id="KW-1185">Reference proteome</keyword>
<accession>A0A0D9VNH9</accession>
<dbReference type="Gramene" id="LPERR03G00820.1">
    <property type="protein sequence ID" value="LPERR03G00820.1"/>
    <property type="gene ID" value="LPERR03G00820"/>
</dbReference>
<reference evidence="2" key="2">
    <citation type="submission" date="2013-12" db="EMBL/GenBank/DDBJ databases">
        <authorList>
            <person name="Yu Y."/>
            <person name="Lee S."/>
            <person name="de Baynast K."/>
            <person name="Wissotski M."/>
            <person name="Liu L."/>
            <person name="Talag J."/>
            <person name="Goicoechea J."/>
            <person name="Angelova A."/>
            <person name="Jetty R."/>
            <person name="Kudrna D."/>
            <person name="Golser W."/>
            <person name="Rivera L."/>
            <person name="Zhang J."/>
            <person name="Wing R."/>
        </authorList>
    </citation>
    <scope>NUCLEOTIDE SEQUENCE</scope>
</reference>
<sequence>MAAAANEAVTVEEARRLIADRVDGKPRSRLYVGGFEKQYYTRAGPQGGGVRYDYDSVDGRPRKPTFIRRVRNWIQSLHYHCESGLCLPYLR</sequence>
<evidence type="ECO:0000313" key="1">
    <source>
        <dbReference type="EnsemblPlants" id="LPERR03G00820.1"/>
    </source>
</evidence>
<dbReference type="EnsemblPlants" id="LPERR03G00820.1">
    <property type="protein sequence ID" value="LPERR03G00820.1"/>
    <property type="gene ID" value="LPERR03G00820"/>
</dbReference>
<reference evidence="1 2" key="1">
    <citation type="submission" date="2012-08" db="EMBL/GenBank/DDBJ databases">
        <title>Oryza genome evolution.</title>
        <authorList>
            <person name="Wing R.A."/>
        </authorList>
    </citation>
    <scope>NUCLEOTIDE SEQUENCE</scope>
</reference>
<evidence type="ECO:0000313" key="2">
    <source>
        <dbReference type="Proteomes" id="UP000032180"/>
    </source>
</evidence>
<dbReference type="HOGENOM" id="CLU_2430258_0_0_1"/>
<organism evidence="1 2">
    <name type="scientific">Leersia perrieri</name>
    <dbReference type="NCBI Taxonomy" id="77586"/>
    <lineage>
        <taxon>Eukaryota</taxon>
        <taxon>Viridiplantae</taxon>
        <taxon>Streptophyta</taxon>
        <taxon>Embryophyta</taxon>
        <taxon>Tracheophyta</taxon>
        <taxon>Spermatophyta</taxon>
        <taxon>Magnoliopsida</taxon>
        <taxon>Liliopsida</taxon>
        <taxon>Poales</taxon>
        <taxon>Poaceae</taxon>
        <taxon>BOP clade</taxon>
        <taxon>Oryzoideae</taxon>
        <taxon>Oryzeae</taxon>
        <taxon>Oryzinae</taxon>
        <taxon>Leersia</taxon>
    </lineage>
</organism>
<protein>
    <submittedName>
        <fullName evidence="1">Uncharacterized protein</fullName>
    </submittedName>
</protein>
<proteinExistence type="predicted"/>
<reference evidence="1" key="3">
    <citation type="submission" date="2015-04" db="UniProtKB">
        <authorList>
            <consortium name="EnsemblPlants"/>
        </authorList>
    </citation>
    <scope>IDENTIFICATION</scope>
</reference>
<dbReference type="AlphaFoldDB" id="A0A0D9VNH9"/>